<dbReference type="EMBL" id="BARS01029165">
    <property type="protein sequence ID" value="GAG01504.1"/>
    <property type="molecule type" value="Genomic_DNA"/>
</dbReference>
<feature type="non-terminal residue" evidence="1">
    <location>
        <position position="1"/>
    </location>
</feature>
<dbReference type="AlphaFoldDB" id="X0U6W8"/>
<evidence type="ECO:0000313" key="1">
    <source>
        <dbReference type="EMBL" id="GAG01504.1"/>
    </source>
</evidence>
<dbReference type="Gene3D" id="3.30.420.280">
    <property type="match status" value="1"/>
</dbReference>
<organism evidence="1">
    <name type="scientific">marine sediment metagenome</name>
    <dbReference type="NCBI Taxonomy" id="412755"/>
    <lineage>
        <taxon>unclassified sequences</taxon>
        <taxon>metagenomes</taxon>
        <taxon>ecological metagenomes</taxon>
    </lineage>
</organism>
<name>X0U6W8_9ZZZZ</name>
<comment type="caution">
    <text evidence="1">The sequence shown here is derived from an EMBL/GenBank/DDBJ whole genome shotgun (WGS) entry which is preliminary data.</text>
</comment>
<proteinExistence type="predicted"/>
<reference evidence="1" key="1">
    <citation type="journal article" date="2014" name="Front. Microbiol.">
        <title>High frequency of phylogenetically diverse reductive dehalogenase-homologous genes in deep subseafloor sedimentary metagenomes.</title>
        <authorList>
            <person name="Kawai M."/>
            <person name="Futagami T."/>
            <person name="Toyoda A."/>
            <person name="Takaki Y."/>
            <person name="Nishi S."/>
            <person name="Hori S."/>
            <person name="Arai W."/>
            <person name="Tsubouchi T."/>
            <person name="Morono Y."/>
            <person name="Uchiyama I."/>
            <person name="Ito T."/>
            <person name="Fujiyama A."/>
            <person name="Inagaki F."/>
            <person name="Takami H."/>
        </authorList>
    </citation>
    <scope>NUCLEOTIDE SEQUENCE</scope>
    <source>
        <strain evidence="1">Expedition CK06-06</strain>
    </source>
</reference>
<accession>X0U6W8</accession>
<gene>
    <name evidence="1" type="ORF">S01H1_45616</name>
</gene>
<protein>
    <submittedName>
        <fullName evidence="1">Uncharacterized protein</fullName>
    </submittedName>
</protein>
<sequence length="62" mass="7247">IKITKRSVNVKAEIESYQRRKDKEGNIMEEPEKGMDHTLDCIRMIMYTVYYMGAGPAFYAPE</sequence>